<dbReference type="InParanoid" id="A0A455BA96"/>
<sequence length="235" mass="27100">MEYVKETKEGHSPGEIYVEVRSEGRKRDNTRHTHEEREAHGIINAPGTHISRDRLQRRQTRPERRWSVHSRDLSYIFSSKSLQFWVWQDPRENRDKHRCLHKPARQLEDPTRVEREAFGNLRVLLCSVRKSSRDTFLSTLQGTSPGHHPTCWTASHLPKFCGCRLFKRRAARMRPGCGPGEPGFCAQSGLVWVGRCRSRRVLHLYAEPRGPERGPRLRSCKAGARVSSSSRSGRG</sequence>
<keyword evidence="2" id="KW-1185">Reference proteome</keyword>
<protein>
    <submittedName>
        <fullName evidence="3">Uncharacterized protein</fullName>
    </submittedName>
</protein>
<dbReference type="RefSeq" id="XP_028344883.1">
    <property type="nucleotide sequence ID" value="XM_028489082.1"/>
</dbReference>
<accession>A0A455BA96</accession>
<reference evidence="3" key="1">
    <citation type="submission" date="2025-08" db="UniProtKB">
        <authorList>
            <consortium name="RefSeq"/>
        </authorList>
    </citation>
    <scope>IDENTIFICATION</scope>
    <source>
        <tissue evidence="3">Muscle</tissue>
    </source>
</reference>
<evidence type="ECO:0000313" key="2">
    <source>
        <dbReference type="Proteomes" id="UP000248484"/>
    </source>
</evidence>
<gene>
    <name evidence="3" type="primary">LOC114486211</name>
</gene>
<dbReference type="GeneID" id="114486211"/>
<proteinExistence type="predicted"/>
<name>A0A455BA96_PHYMC</name>
<dbReference type="Proteomes" id="UP000248484">
    <property type="component" value="Chromosome 4"/>
</dbReference>
<organism evidence="2 3">
    <name type="scientific">Physeter macrocephalus</name>
    <name type="common">Sperm whale</name>
    <name type="synonym">Physeter catodon</name>
    <dbReference type="NCBI Taxonomy" id="9755"/>
    <lineage>
        <taxon>Eukaryota</taxon>
        <taxon>Metazoa</taxon>
        <taxon>Chordata</taxon>
        <taxon>Craniata</taxon>
        <taxon>Vertebrata</taxon>
        <taxon>Euteleostomi</taxon>
        <taxon>Mammalia</taxon>
        <taxon>Eutheria</taxon>
        <taxon>Laurasiatheria</taxon>
        <taxon>Artiodactyla</taxon>
        <taxon>Whippomorpha</taxon>
        <taxon>Cetacea</taxon>
        <taxon>Odontoceti</taxon>
        <taxon>Physeteridae</taxon>
        <taxon>Physeter</taxon>
    </lineage>
</organism>
<dbReference type="KEGG" id="pcad:114486211"/>
<feature type="region of interest" description="Disordered" evidence="1">
    <location>
        <begin position="208"/>
        <end position="235"/>
    </location>
</feature>
<dbReference type="AlphaFoldDB" id="A0A455BA96"/>
<evidence type="ECO:0000256" key="1">
    <source>
        <dbReference type="SAM" id="MobiDB-lite"/>
    </source>
</evidence>
<evidence type="ECO:0000313" key="3">
    <source>
        <dbReference type="RefSeq" id="XP_028344883.1"/>
    </source>
</evidence>